<dbReference type="PRINTS" id="PR00109">
    <property type="entry name" value="TYRKINASE"/>
</dbReference>
<dbReference type="SMART" id="SM00671">
    <property type="entry name" value="SEL1"/>
    <property type="match status" value="8"/>
</dbReference>
<dbReference type="InterPro" id="IPR017441">
    <property type="entry name" value="Protein_kinase_ATP_BS"/>
</dbReference>
<reference evidence="7 8" key="1">
    <citation type="submission" date="2024-04" db="EMBL/GenBank/DDBJ databases">
        <title>Tritrichomonas musculus Genome.</title>
        <authorList>
            <person name="Alves-Ferreira E."/>
            <person name="Grigg M."/>
            <person name="Lorenzi H."/>
            <person name="Galac M."/>
        </authorList>
    </citation>
    <scope>NUCLEOTIDE SEQUENCE [LARGE SCALE GENOMIC DNA]</scope>
    <source>
        <strain evidence="7 8">EAF2021</strain>
    </source>
</reference>
<evidence type="ECO:0000256" key="1">
    <source>
        <dbReference type="ARBA" id="ARBA00022527"/>
    </source>
</evidence>
<dbReference type="InterPro" id="IPR006597">
    <property type="entry name" value="Sel1-like"/>
</dbReference>
<dbReference type="PROSITE" id="PS00108">
    <property type="entry name" value="PROTEIN_KINASE_ST"/>
    <property type="match status" value="1"/>
</dbReference>
<keyword evidence="2 5" id="KW-0547">Nucleotide-binding</keyword>
<organism evidence="7 8">
    <name type="scientific">Tritrichomonas musculus</name>
    <dbReference type="NCBI Taxonomy" id="1915356"/>
    <lineage>
        <taxon>Eukaryota</taxon>
        <taxon>Metamonada</taxon>
        <taxon>Parabasalia</taxon>
        <taxon>Tritrichomonadida</taxon>
        <taxon>Tritrichomonadidae</taxon>
        <taxon>Tritrichomonas</taxon>
    </lineage>
</organism>
<evidence type="ECO:0000259" key="6">
    <source>
        <dbReference type="PROSITE" id="PS50011"/>
    </source>
</evidence>
<keyword evidence="1" id="KW-0808">Transferase</keyword>
<name>A0ABR2HFD3_9EUKA</name>
<evidence type="ECO:0000256" key="3">
    <source>
        <dbReference type="ARBA" id="ARBA00022840"/>
    </source>
</evidence>
<dbReference type="SUPFAM" id="SSF56112">
    <property type="entry name" value="Protein kinase-like (PK-like)"/>
    <property type="match status" value="1"/>
</dbReference>
<dbReference type="SUPFAM" id="SSF81901">
    <property type="entry name" value="HCP-like"/>
    <property type="match status" value="2"/>
</dbReference>
<dbReference type="CDD" id="cd13999">
    <property type="entry name" value="STKc_MAP3K-like"/>
    <property type="match status" value="1"/>
</dbReference>
<dbReference type="PROSITE" id="PS50011">
    <property type="entry name" value="PROTEIN_KINASE_DOM"/>
    <property type="match status" value="1"/>
</dbReference>
<keyword evidence="1" id="KW-0418">Kinase</keyword>
<evidence type="ECO:0000256" key="2">
    <source>
        <dbReference type="ARBA" id="ARBA00022741"/>
    </source>
</evidence>
<evidence type="ECO:0000313" key="7">
    <source>
        <dbReference type="EMBL" id="KAK8845724.1"/>
    </source>
</evidence>
<evidence type="ECO:0000313" key="8">
    <source>
        <dbReference type="Proteomes" id="UP001470230"/>
    </source>
</evidence>
<dbReference type="InterPro" id="IPR011990">
    <property type="entry name" value="TPR-like_helical_dom_sf"/>
</dbReference>
<comment type="similarity">
    <text evidence="4">Belongs to the sel-1 family.</text>
</comment>
<dbReference type="Pfam" id="PF08238">
    <property type="entry name" value="Sel1"/>
    <property type="match status" value="8"/>
</dbReference>
<dbReference type="InterPro" id="IPR011009">
    <property type="entry name" value="Kinase-like_dom_sf"/>
</dbReference>
<dbReference type="Gene3D" id="1.10.510.10">
    <property type="entry name" value="Transferase(Phosphotransferase) domain 1"/>
    <property type="match status" value="1"/>
</dbReference>
<comment type="caution">
    <text evidence="7">The sequence shown here is derived from an EMBL/GenBank/DDBJ whole genome shotgun (WGS) entry which is preliminary data.</text>
</comment>
<evidence type="ECO:0000256" key="5">
    <source>
        <dbReference type="PROSITE-ProRule" id="PRU10141"/>
    </source>
</evidence>
<dbReference type="Gene3D" id="1.25.40.10">
    <property type="entry name" value="Tetratricopeptide repeat domain"/>
    <property type="match status" value="2"/>
</dbReference>
<dbReference type="PANTHER" id="PTHR11102:SF160">
    <property type="entry name" value="ERAD-ASSOCIATED E3 UBIQUITIN-PROTEIN LIGASE COMPONENT HRD3"/>
    <property type="match status" value="1"/>
</dbReference>
<dbReference type="PROSITE" id="PS00107">
    <property type="entry name" value="PROTEIN_KINASE_ATP"/>
    <property type="match status" value="1"/>
</dbReference>
<protein>
    <recommendedName>
        <fullName evidence="6">Protein kinase domain-containing protein</fullName>
    </recommendedName>
</protein>
<accession>A0ABR2HFD3</accession>
<dbReference type="Pfam" id="PF07714">
    <property type="entry name" value="PK_Tyr_Ser-Thr"/>
    <property type="match status" value="1"/>
</dbReference>
<dbReference type="InterPro" id="IPR000719">
    <property type="entry name" value="Prot_kinase_dom"/>
</dbReference>
<gene>
    <name evidence="7" type="ORF">M9Y10_020642</name>
</gene>
<feature type="binding site" evidence="5">
    <location>
        <position position="39"/>
    </location>
    <ligand>
        <name>ATP</name>
        <dbReference type="ChEBI" id="CHEBI:30616"/>
    </ligand>
</feature>
<dbReference type="InterPro" id="IPR001245">
    <property type="entry name" value="Ser-Thr/Tyr_kinase_cat_dom"/>
</dbReference>
<dbReference type="SMART" id="SM00220">
    <property type="entry name" value="S_TKc"/>
    <property type="match status" value="1"/>
</dbReference>
<sequence length="772" mass="88208">MNSSIELRNFAILERIGKGSFGEVYKIKNKKTGDVCAAKISLNVVDEESTEIIRDISREVNILSKINNISILKFIGFSSVNFQNEPKPVIVTEYLANGSLNDILNLERKSLADFDWNSTRKLITIYGIASAMAYLHSNNIIHRDLKPANILMDDFLCPKIADFGLSKMKHSNSETMSIESTLAIKGTPIYISPEIWKNMEYTKASDVYSFGIIIYEIITNEEPFKEFDVFEIRSKVKKGFRPPFNCPIPESYKNLIERCWSQDPEERPTFDQILNDLKTDSGFITDLIEEIDYMDYMEYVDNYASTFDPKKKIIQIDQFIKRETVTFHKITIPKKSKDSKKILVKETIPETKQQTLKEQKTKRFSGFLKKSKSKEKSIYPSNELILLDKKCQILVQEANKDAEKQFQVGQNLIEGKNDFPNNTEIGIKYLEKSTKGGCIDAVSYYCKMLIKGNVIPKDHPKAKKILKKYLKGKNGTILFLYGKIKKKEGDMMKAMKYLDKASKLGNGQAMYEIGKIFFKGINCQKDEKKAQQYFEMAKNNGFDKSESFFAKLDKDYLFDYGLKLYQGKGVPVDKKAAAKYLQMAIEKDSYDAMFLYGQMLENGDGISPDPSKAIEYYKIAADKGNVESMYNYALMLYNGNGVPDNKKEASVYFKKAADQDDQKAIIKYSKMMYDGDGVPVNKKEASIYYKKAADKDDLDSIIKYSKMLYEGDGVPVNKKEASVYYKKAADKGDLDSIIKYGKMMHDGDGVLVIKKKQANILKKQQTMEMQIP</sequence>
<keyword evidence="8" id="KW-1185">Reference proteome</keyword>
<dbReference type="EMBL" id="JAPFFF010000030">
    <property type="protein sequence ID" value="KAK8845724.1"/>
    <property type="molecule type" value="Genomic_DNA"/>
</dbReference>
<feature type="domain" description="Protein kinase" evidence="6">
    <location>
        <begin position="10"/>
        <end position="284"/>
    </location>
</feature>
<dbReference type="Proteomes" id="UP001470230">
    <property type="component" value="Unassembled WGS sequence"/>
</dbReference>
<dbReference type="PANTHER" id="PTHR11102">
    <property type="entry name" value="SEL-1-LIKE PROTEIN"/>
    <property type="match status" value="1"/>
</dbReference>
<proteinExistence type="inferred from homology"/>
<keyword evidence="3 5" id="KW-0067">ATP-binding</keyword>
<dbReference type="InterPro" id="IPR050767">
    <property type="entry name" value="Sel1_AlgK"/>
</dbReference>
<keyword evidence="1" id="KW-0723">Serine/threonine-protein kinase</keyword>
<dbReference type="InterPro" id="IPR008271">
    <property type="entry name" value="Ser/Thr_kinase_AS"/>
</dbReference>
<evidence type="ECO:0000256" key="4">
    <source>
        <dbReference type="ARBA" id="ARBA00038101"/>
    </source>
</evidence>